<dbReference type="PANTHER" id="PTHR24028">
    <property type="entry name" value="CADHERIN-87A"/>
    <property type="match status" value="1"/>
</dbReference>
<keyword evidence="6" id="KW-1133">Transmembrane helix</keyword>
<dbReference type="PANTHER" id="PTHR24028:SF328">
    <property type="entry name" value="CADHERIN-3"/>
    <property type="match status" value="1"/>
</dbReference>
<keyword evidence="3" id="KW-0732">Signal</keyword>
<dbReference type="InterPro" id="IPR006644">
    <property type="entry name" value="Cadg"/>
</dbReference>
<dbReference type="InterPro" id="IPR025193">
    <property type="entry name" value="DUF4114"/>
</dbReference>
<dbReference type="SUPFAM" id="SSF141072">
    <property type="entry name" value="CalX-like"/>
    <property type="match status" value="3"/>
</dbReference>
<keyword evidence="6" id="KW-0472">Membrane</keyword>
<dbReference type="Pfam" id="PF00028">
    <property type="entry name" value="Cadherin"/>
    <property type="match status" value="1"/>
</dbReference>
<dbReference type="InterPro" id="IPR011050">
    <property type="entry name" value="Pectin_lyase_fold/virulence"/>
</dbReference>
<dbReference type="Gene3D" id="2.60.40.2030">
    <property type="match status" value="3"/>
</dbReference>
<dbReference type="Gene3D" id="3.40.50.1820">
    <property type="entry name" value="alpha/beta hydrolase"/>
    <property type="match status" value="1"/>
</dbReference>
<dbReference type="SMART" id="SM00710">
    <property type="entry name" value="PbH1"/>
    <property type="match status" value="11"/>
</dbReference>
<protein>
    <submittedName>
        <fullName evidence="9">Calx-beta domain-containing protein</fullName>
    </submittedName>
</protein>
<dbReference type="RefSeq" id="WP_312674972.1">
    <property type="nucleotide sequence ID" value="NZ_JAVSJA010000001.1"/>
</dbReference>
<feature type="domain" description="Cadherin" evidence="8">
    <location>
        <begin position="1820"/>
        <end position="1919"/>
    </location>
</feature>
<evidence type="ECO:0000256" key="6">
    <source>
        <dbReference type="ARBA" id="ARBA00022989"/>
    </source>
</evidence>
<dbReference type="SMART" id="SM00736">
    <property type="entry name" value="CADG"/>
    <property type="match status" value="3"/>
</dbReference>
<evidence type="ECO:0000256" key="7">
    <source>
        <dbReference type="ARBA" id="ARBA00023180"/>
    </source>
</evidence>
<dbReference type="InterPro" id="IPR038081">
    <property type="entry name" value="CalX-like_sf"/>
</dbReference>
<evidence type="ECO:0000256" key="5">
    <source>
        <dbReference type="ARBA" id="ARBA00022837"/>
    </source>
</evidence>
<dbReference type="EMBL" id="JAVSJA010000001">
    <property type="protein sequence ID" value="MDT3676340.1"/>
    <property type="molecule type" value="Genomic_DNA"/>
</dbReference>
<evidence type="ECO:0000256" key="4">
    <source>
        <dbReference type="ARBA" id="ARBA00022737"/>
    </source>
</evidence>
<dbReference type="SUPFAM" id="SSF51126">
    <property type="entry name" value="Pectin lyase-like"/>
    <property type="match status" value="2"/>
</dbReference>
<dbReference type="SMART" id="SM00112">
    <property type="entry name" value="CA"/>
    <property type="match status" value="4"/>
</dbReference>
<dbReference type="InterPro" id="IPR050174">
    <property type="entry name" value="Protocadherin/Cadherin-CA"/>
</dbReference>
<keyword evidence="4" id="KW-0677">Repeat</keyword>
<dbReference type="InterPro" id="IPR029058">
    <property type="entry name" value="AB_hydrolase_fold"/>
</dbReference>
<evidence type="ECO:0000313" key="9">
    <source>
        <dbReference type="EMBL" id="MDT3676340.1"/>
    </source>
</evidence>
<keyword evidence="2" id="KW-0812">Transmembrane</keyword>
<dbReference type="InterPro" id="IPR002126">
    <property type="entry name" value="Cadherin-like_dom"/>
</dbReference>
<dbReference type="Pfam" id="PF13448">
    <property type="entry name" value="DUF4114"/>
    <property type="match status" value="1"/>
</dbReference>
<evidence type="ECO:0000256" key="3">
    <source>
        <dbReference type="ARBA" id="ARBA00022729"/>
    </source>
</evidence>
<reference evidence="9" key="1">
    <citation type="submission" date="2023-08" db="EMBL/GenBank/DDBJ databases">
        <authorList>
            <person name="Park H.-K."/>
            <person name="Kim I.-S."/>
        </authorList>
    </citation>
    <scope>NUCLEOTIDE SEQUENCE</scope>
    <source>
        <strain evidence="9">NRERC-220</strain>
    </source>
</reference>
<dbReference type="InterPro" id="IPR012332">
    <property type="entry name" value="Autotransporter_pectin_lyase_C"/>
</dbReference>
<dbReference type="Gene3D" id="2.60.40.60">
    <property type="entry name" value="Cadherins"/>
    <property type="match status" value="4"/>
</dbReference>
<dbReference type="Proteomes" id="UP001180650">
    <property type="component" value="Unassembled WGS sequence"/>
</dbReference>
<dbReference type="CDD" id="cd11304">
    <property type="entry name" value="Cadherin_repeat"/>
    <property type="match status" value="4"/>
</dbReference>
<dbReference type="Gene3D" id="2.160.20.20">
    <property type="match status" value="1"/>
</dbReference>
<evidence type="ECO:0000256" key="1">
    <source>
        <dbReference type="ARBA" id="ARBA00004167"/>
    </source>
</evidence>
<organism evidence="9 10">
    <name type="scientific">Microcystis wesenbergii NRERC-220</name>
    <dbReference type="NCBI Taxonomy" id="3068991"/>
    <lineage>
        <taxon>Bacteria</taxon>
        <taxon>Bacillati</taxon>
        <taxon>Cyanobacteriota</taxon>
        <taxon>Cyanophyceae</taxon>
        <taxon>Oscillatoriophycideae</taxon>
        <taxon>Chroococcales</taxon>
        <taxon>Microcystaceae</taxon>
        <taxon>Microcystis</taxon>
    </lineage>
</organism>
<dbReference type="InterPro" id="IPR003644">
    <property type="entry name" value="Calx_beta"/>
</dbReference>
<name>A0ABU3HRL0_9CHRO</name>
<dbReference type="SMART" id="SM00237">
    <property type="entry name" value="Calx_beta"/>
    <property type="match status" value="1"/>
</dbReference>
<comment type="caution">
    <text evidence="9">The sequence shown here is derived from an EMBL/GenBank/DDBJ whole genome shotgun (WGS) entry which is preliminary data.</text>
</comment>
<gene>
    <name evidence="9" type="ORF">RAM70_18135</name>
</gene>
<sequence>MTSTLLPLLPAIYDVLFDFAQSDGFWANLETAFGTSYDVVKATQLRQQWKSRNFSQLPEIEVVNSSVLGSANGAYGISTNKIYLSESFFASASSDALVAVILEEIGHFLDAQINRVDTVGDEGELFSHLVRGVNLTEAELTYIQAEDDRAVIDLEGQFIGVEQTAPITLIVNTTIDENDGSATIGSGLSLRDAVAIANKSPNTPYIIKLQSGTTYALTYVNDTTTDDRSLKTQGTITIETDGTALASIVNNASPISGQNDNNYIIYNSSKLGVTLNNLYISNKAGRGIFNWGTLALNNNTISDNTANFYGGGIYNGGTLTLTNSTISDNTATYGGGGGIYNNGGTLTLTNSTITGNTAPLGGGGIDNRGTLTLTNSTISDNTATYGGGGGIFNNGGGGTLTLTNSTITGNTAPLGGGGIENRGTLTLTNSTITGNTTNNAVYGYGGGIYNAGTSTLTNSTISGNTANFYGGGIFNSGGTLTLTNSTISGNTADYGGGIYNNGGTSTLTNNILTNNNANVGGGIFNWGTWSSNSTISGDTANQVWYIDKNGKSTLFNTEIQDPKYPNIFDIGTYTALPPTPNSPPKPTISVSNAWVDVPAGTNQTKVLKFEVKLSSAYDKPITVDYYTLDGSANSIDPNQLKDFNNVVKQTLSFFPGETSKQIEITVLGSAPPTDQTFEILAKDTAYRNWTDTDKGKEVDKKYDYSDLGYEGYRINKVFKDSSKGFDAFGLTSDEKFFLVLANPLNANEFTSNSNNLLQDIANTSGGNNTAAYTAGQNLINQLTSANQSYTFTDGTIYDLAKPPVLAIRGTEFSSGKDLLSDTETEGVGYNQFNNNKAAVNQWLSEVTNPLSGLTLKPNITGHSLGGALSQWVGGSYTGQLGKIVTFNSPGISQQPGINFNATNNLGVTHYITSADLVSIAGSKYLSGVWNLDKYSKLTSAITFEKHSVPVLNQTITRTNLSKPTDLTQKVANGNTTDLSDSLFTYFPDADYFALQAAVTLISPILGAALTFRGTVELNRKAIGIAIDSIGNISDAVKSAYNAAKSWTSDAWDAIIGQSKKILGLSPSTANQSNSTLKLASSFLDTNSYEIATTATASQTIDNFWSAIPNWGDNAWQATTKWSGDAWKSIDEWTPQTWQATTTWTAADWNKPFFTISNPTIVENNSGTNNLIFKVTLSTTSTQTITVNYATANNTATAGSDYTATTGTLTFTPGQISQDIIISVNGDTAIEPDETFLINLSNPSNALITDNQGLGTITNDDVTLPSITLAVSSESVTEDGTTNLVYTFTRTGVTTDALTVNYTVGGTATFDTDYTQTGAASFTATTGTVTFAAGSDTATVTIDPTADTNVEDDETVTLNLAPGTGYAIGTTDAVVGIITNTDNETPSNQAPTDLALSATTVNENVPVNTVIGTFSTTDPDSGNSFTYSLVTGTGDTDNSAFSIIGNQLQINNSPDFETKNSYSIRVKTTDQGGLSFEKTLTIAVNDVNENPSNQAPTDLALSATTVDENVPVNTVIGTFSSTDPDTGNSFTYSLIAGTGDTDNSAFSIVGNQLQINNSPDFETKNSYSIRVKTTDQGGLSFEKTLTITVNDVNETPSNQAPTNLALSATTVNENVPVNTVIGTFSTTDPDTGNNFTYSLVTGTGDTDNTAFSIVGNQLQINNSPDFETKNSYSIRVKTTDQGGLSFEKTLTIAVNNVNENPSNQAPTALIFQNAVTELAENVDVTPEFKVADLLIEDDGLGTNNLFLTGRDRERFLIRNSSLFYVGFTPNFEAQNSYEVTVNVDDPTVGVTPDLTQTLTLNITDVNEAPTALILANSTNAIAENTDTNQGVKVADIQISDDALGTNSLSLLGNDQSSFQIRGRELFFIGKADFEAQSLYNLTVAVTDATLNPAPNATPDATVNFTLEITNLPDQDVNPQALEFKNTGNGQGSLVFNFSNLPGSIQVTAIEEGLQQTGAFFNNVVGLYPVADDNGAVFDSLDLDGDGNVTELIQPGQAGYARSALSQAVNNFILRASGEGANQSTTAAEFGDVLLQGGRRYAPFVIANGGNLGESLQGSIQAFLTKNPDNVAATLENYISHEVAYFSFGAANPDGAEHLRSRGNNIFGFEDLPGNLPNISDNDFNDGILAFNFIA</sequence>
<dbReference type="InterPro" id="IPR006626">
    <property type="entry name" value="PbH1"/>
</dbReference>
<accession>A0ABU3HRL0</accession>
<evidence type="ECO:0000259" key="8">
    <source>
        <dbReference type="PROSITE" id="PS50268"/>
    </source>
</evidence>
<keyword evidence="5" id="KW-0106">Calcium</keyword>
<feature type="domain" description="Cadherin" evidence="8">
    <location>
        <begin position="1399"/>
        <end position="1497"/>
    </location>
</feature>
<dbReference type="Pfam" id="PF13229">
    <property type="entry name" value="Beta_helix"/>
    <property type="match status" value="1"/>
</dbReference>
<dbReference type="PRINTS" id="PR00205">
    <property type="entry name" value="CADHERIN"/>
</dbReference>
<dbReference type="Pfam" id="PF03160">
    <property type="entry name" value="Calx-beta"/>
    <property type="match status" value="3"/>
</dbReference>
<evidence type="ECO:0000313" key="10">
    <source>
        <dbReference type="Proteomes" id="UP001180650"/>
    </source>
</evidence>
<proteinExistence type="predicted"/>
<feature type="domain" description="Cadherin" evidence="8">
    <location>
        <begin position="1609"/>
        <end position="1707"/>
    </location>
</feature>
<evidence type="ECO:0000256" key="2">
    <source>
        <dbReference type="ARBA" id="ARBA00022692"/>
    </source>
</evidence>
<keyword evidence="7" id="KW-0325">Glycoprotein</keyword>
<keyword evidence="10" id="KW-1185">Reference proteome</keyword>
<comment type="subcellular location">
    <subcellularLocation>
        <location evidence="1">Membrane</location>
        <topology evidence="1">Single-pass membrane protein</topology>
    </subcellularLocation>
</comment>
<dbReference type="SUPFAM" id="SSF53474">
    <property type="entry name" value="alpha/beta-Hydrolases"/>
    <property type="match status" value="1"/>
</dbReference>
<feature type="domain" description="Cadherin" evidence="8">
    <location>
        <begin position="1504"/>
        <end position="1602"/>
    </location>
</feature>
<dbReference type="SUPFAM" id="SSF49313">
    <property type="entry name" value="Cadherin-like"/>
    <property type="match status" value="3"/>
</dbReference>
<dbReference type="InterPro" id="IPR039448">
    <property type="entry name" value="Beta_helix"/>
</dbReference>
<dbReference type="InterPro" id="IPR015919">
    <property type="entry name" value="Cadherin-like_sf"/>
</dbReference>
<dbReference type="PROSITE" id="PS50268">
    <property type="entry name" value="CADHERIN_2"/>
    <property type="match status" value="4"/>
</dbReference>